<keyword evidence="5" id="KW-1133">Transmembrane helix</keyword>
<comment type="catalytic activity">
    <reaction evidence="1">
        <text>ATP + protein L-histidine = ADP + protein N-phospho-L-histidine.</text>
        <dbReference type="EC" id="2.7.13.3"/>
    </reaction>
</comment>
<dbReference type="PROSITE" id="PS50109">
    <property type="entry name" value="HIS_KIN"/>
    <property type="match status" value="1"/>
</dbReference>
<evidence type="ECO:0000256" key="5">
    <source>
        <dbReference type="SAM" id="Phobius"/>
    </source>
</evidence>
<evidence type="ECO:0000256" key="3">
    <source>
        <dbReference type="ARBA" id="ARBA00022679"/>
    </source>
</evidence>
<dbReference type="InterPro" id="IPR036890">
    <property type="entry name" value="HATPase_C_sf"/>
</dbReference>
<sequence length="321" mass="36959">MFKTRSKILLLGIVLGLVIWFIDSALDAYLFYGGGNLLFWLISPTVHEFWVKLLIFSILIIFSLIVQQKVNALKETADKLRISKNKINKSYKRLDFYKDLFFHDINNILQNIISSIDLYDIITNHEEKPQEVGDITEVIRTQVTRGGNLISNIHKISAIEMKELSMEPINLITYINDSIKILDGEVKKRRVNIQINAPDKFYYIKANDLFHDICENILYNAVIHNKSEVPEILINISKVSVERIKCFKIEFIDNGKGIEDHRKSQVFLRGFQKDRTTSGMGLGLSLVKKIVEVFNGEIWIEDKVFGDYSKGSNFVVLIPEA</sequence>
<dbReference type="InterPro" id="IPR004358">
    <property type="entry name" value="Sig_transdc_His_kin-like_C"/>
</dbReference>
<comment type="caution">
    <text evidence="7">The sequence shown here is derived from an EMBL/GenBank/DDBJ whole genome shotgun (WGS) entry which is preliminary data.</text>
</comment>
<dbReference type="EMBL" id="LAZR01015293">
    <property type="protein sequence ID" value="KKM13811.1"/>
    <property type="molecule type" value="Genomic_DNA"/>
</dbReference>
<dbReference type="GO" id="GO:0009927">
    <property type="term" value="F:histidine phosphotransfer kinase activity"/>
    <property type="evidence" value="ECO:0007669"/>
    <property type="project" value="TreeGrafter"/>
</dbReference>
<dbReference type="GO" id="GO:0000155">
    <property type="term" value="F:phosphorelay sensor kinase activity"/>
    <property type="evidence" value="ECO:0007669"/>
    <property type="project" value="TreeGrafter"/>
</dbReference>
<keyword evidence="4" id="KW-0418">Kinase</keyword>
<proteinExistence type="predicted"/>
<evidence type="ECO:0000256" key="4">
    <source>
        <dbReference type="ARBA" id="ARBA00022777"/>
    </source>
</evidence>
<gene>
    <name evidence="7" type="ORF">LCGC14_1712440</name>
</gene>
<dbReference type="SUPFAM" id="SSF55874">
    <property type="entry name" value="ATPase domain of HSP90 chaperone/DNA topoisomerase II/histidine kinase"/>
    <property type="match status" value="1"/>
</dbReference>
<evidence type="ECO:0000313" key="7">
    <source>
        <dbReference type="EMBL" id="KKM13811.1"/>
    </source>
</evidence>
<dbReference type="GO" id="GO:0005886">
    <property type="term" value="C:plasma membrane"/>
    <property type="evidence" value="ECO:0007669"/>
    <property type="project" value="TreeGrafter"/>
</dbReference>
<reference evidence="7" key="1">
    <citation type="journal article" date="2015" name="Nature">
        <title>Complex archaea that bridge the gap between prokaryotes and eukaryotes.</title>
        <authorList>
            <person name="Spang A."/>
            <person name="Saw J.H."/>
            <person name="Jorgensen S.L."/>
            <person name="Zaremba-Niedzwiedzka K."/>
            <person name="Martijn J."/>
            <person name="Lind A.E."/>
            <person name="van Eijk R."/>
            <person name="Schleper C."/>
            <person name="Guy L."/>
            <person name="Ettema T.J."/>
        </authorList>
    </citation>
    <scope>NUCLEOTIDE SEQUENCE</scope>
</reference>
<evidence type="ECO:0000256" key="2">
    <source>
        <dbReference type="ARBA" id="ARBA00012438"/>
    </source>
</evidence>
<dbReference type="PANTHER" id="PTHR43047">
    <property type="entry name" value="TWO-COMPONENT HISTIDINE PROTEIN KINASE"/>
    <property type="match status" value="1"/>
</dbReference>
<dbReference type="PRINTS" id="PR00344">
    <property type="entry name" value="BCTRLSENSOR"/>
</dbReference>
<organism evidence="7">
    <name type="scientific">marine sediment metagenome</name>
    <dbReference type="NCBI Taxonomy" id="412755"/>
    <lineage>
        <taxon>unclassified sequences</taxon>
        <taxon>metagenomes</taxon>
        <taxon>ecological metagenomes</taxon>
    </lineage>
</organism>
<dbReference type="InterPro" id="IPR005467">
    <property type="entry name" value="His_kinase_dom"/>
</dbReference>
<dbReference type="Gene3D" id="3.30.565.10">
    <property type="entry name" value="Histidine kinase-like ATPase, C-terminal domain"/>
    <property type="match status" value="1"/>
</dbReference>
<accession>A0A0F9HEF6</accession>
<dbReference type="Pfam" id="PF02518">
    <property type="entry name" value="HATPase_c"/>
    <property type="match status" value="1"/>
</dbReference>
<keyword evidence="3" id="KW-0808">Transferase</keyword>
<feature type="domain" description="Histidine kinase" evidence="6">
    <location>
        <begin position="100"/>
        <end position="321"/>
    </location>
</feature>
<protein>
    <recommendedName>
        <fullName evidence="2">histidine kinase</fullName>
        <ecNumber evidence="2">2.7.13.3</ecNumber>
    </recommendedName>
</protein>
<dbReference type="AlphaFoldDB" id="A0A0F9HEF6"/>
<dbReference type="SMART" id="SM00387">
    <property type="entry name" value="HATPase_c"/>
    <property type="match status" value="1"/>
</dbReference>
<name>A0A0F9HEF6_9ZZZZ</name>
<keyword evidence="5" id="KW-0812">Transmembrane</keyword>
<feature type="transmembrane region" description="Helical" evidence="5">
    <location>
        <begin position="49"/>
        <end position="66"/>
    </location>
</feature>
<evidence type="ECO:0000256" key="1">
    <source>
        <dbReference type="ARBA" id="ARBA00000085"/>
    </source>
</evidence>
<keyword evidence="5" id="KW-0472">Membrane</keyword>
<dbReference type="PANTHER" id="PTHR43047:SF72">
    <property type="entry name" value="OSMOSENSING HISTIDINE PROTEIN KINASE SLN1"/>
    <property type="match status" value="1"/>
</dbReference>
<dbReference type="EC" id="2.7.13.3" evidence="2"/>
<dbReference type="InterPro" id="IPR003594">
    <property type="entry name" value="HATPase_dom"/>
</dbReference>
<evidence type="ECO:0000259" key="6">
    <source>
        <dbReference type="PROSITE" id="PS50109"/>
    </source>
</evidence>